<gene>
    <name evidence="2" type="ORF">AURDEDRAFT_174538</name>
</gene>
<evidence type="ECO:0000313" key="3">
    <source>
        <dbReference type="Proteomes" id="UP000006514"/>
    </source>
</evidence>
<evidence type="ECO:0000313" key="2">
    <source>
        <dbReference type="EMBL" id="EJD36415.1"/>
    </source>
</evidence>
<name>J0LG31_AURST</name>
<organism evidence="2 3">
    <name type="scientific">Auricularia subglabra (strain TFB-10046 / SS5)</name>
    <name type="common">White-rot fungus</name>
    <name type="synonym">Auricularia delicata (strain TFB10046)</name>
    <dbReference type="NCBI Taxonomy" id="717982"/>
    <lineage>
        <taxon>Eukaryota</taxon>
        <taxon>Fungi</taxon>
        <taxon>Dikarya</taxon>
        <taxon>Basidiomycota</taxon>
        <taxon>Agaricomycotina</taxon>
        <taxon>Agaricomycetes</taxon>
        <taxon>Auriculariales</taxon>
        <taxon>Auriculariaceae</taxon>
        <taxon>Auricularia</taxon>
    </lineage>
</organism>
<dbReference type="AlphaFoldDB" id="J0LG31"/>
<keyword evidence="3" id="KW-1185">Reference proteome</keyword>
<reference evidence="3" key="1">
    <citation type="journal article" date="2012" name="Science">
        <title>The Paleozoic origin of enzymatic lignin decomposition reconstructed from 31 fungal genomes.</title>
        <authorList>
            <person name="Floudas D."/>
            <person name="Binder M."/>
            <person name="Riley R."/>
            <person name="Barry K."/>
            <person name="Blanchette R.A."/>
            <person name="Henrissat B."/>
            <person name="Martinez A.T."/>
            <person name="Otillar R."/>
            <person name="Spatafora J.W."/>
            <person name="Yadav J.S."/>
            <person name="Aerts A."/>
            <person name="Benoit I."/>
            <person name="Boyd A."/>
            <person name="Carlson A."/>
            <person name="Copeland A."/>
            <person name="Coutinho P.M."/>
            <person name="de Vries R.P."/>
            <person name="Ferreira P."/>
            <person name="Findley K."/>
            <person name="Foster B."/>
            <person name="Gaskell J."/>
            <person name="Glotzer D."/>
            <person name="Gorecki P."/>
            <person name="Heitman J."/>
            <person name="Hesse C."/>
            <person name="Hori C."/>
            <person name="Igarashi K."/>
            <person name="Jurgens J.A."/>
            <person name="Kallen N."/>
            <person name="Kersten P."/>
            <person name="Kohler A."/>
            <person name="Kuees U."/>
            <person name="Kumar T.K.A."/>
            <person name="Kuo A."/>
            <person name="LaButti K."/>
            <person name="Larrondo L.F."/>
            <person name="Lindquist E."/>
            <person name="Ling A."/>
            <person name="Lombard V."/>
            <person name="Lucas S."/>
            <person name="Lundell T."/>
            <person name="Martin R."/>
            <person name="McLaughlin D.J."/>
            <person name="Morgenstern I."/>
            <person name="Morin E."/>
            <person name="Murat C."/>
            <person name="Nagy L.G."/>
            <person name="Nolan M."/>
            <person name="Ohm R.A."/>
            <person name="Patyshakuliyeva A."/>
            <person name="Rokas A."/>
            <person name="Ruiz-Duenas F.J."/>
            <person name="Sabat G."/>
            <person name="Salamov A."/>
            <person name="Samejima M."/>
            <person name="Schmutz J."/>
            <person name="Slot J.C."/>
            <person name="St John F."/>
            <person name="Stenlid J."/>
            <person name="Sun H."/>
            <person name="Sun S."/>
            <person name="Syed K."/>
            <person name="Tsang A."/>
            <person name="Wiebenga A."/>
            <person name="Young D."/>
            <person name="Pisabarro A."/>
            <person name="Eastwood D.C."/>
            <person name="Martin F."/>
            <person name="Cullen D."/>
            <person name="Grigoriev I.V."/>
            <person name="Hibbett D.S."/>
        </authorList>
    </citation>
    <scope>NUCLEOTIDE SEQUENCE [LARGE SCALE GENOMIC DNA]</scope>
    <source>
        <strain evidence="3">TFB10046</strain>
    </source>
</reference>
<dbReference type="InParanoid" id="J0LG31"/>
<sequence>MATPSGAAASSTKKEHMSKIKKARASKDQPERLIKAKRKRDEKQDKSAIVQNHRRPGPPALFQGGGQIVGPAGATSSSTQVIQPAPRRPMEHREILHGGQTYPTGTVQMAAMPQASQRPQEQTEVSQSGQMYYAGSAIAPSAAGGFIWAGGMGGDPSQFTWVRQYNEQADAILPGHIAAPPQHTNTLITRSEGLSSANPYMGYSQAPPSLPHAPLSQPQAPPSQPSFNIEASTADQNNFHLDALASQEDVAGISTFAGVSQADFQVAQDPRFPTGTVHDASSLPENLRRITRLESKIKAHAAYLTKLGNAFNGLHTQIQSILSKLDMQWDDEYEQSIASLEDE</sequence>
<dbReference type="Proteomes" id="UP000006514">
    <property type="component" value="Unassembled WGS sequence"/>
</dbReference>
<feature type="region of interest" description="Disordered" evidence="1">
    <location>
        <begin position="1"/>
        <end position="61"/>
    </location>
</feature>
<feature type="compositionally biased region" description="Basic and acidic residues" evidence="1">
    <location>
        <begin position="25"/>
        <end position="46"/>
    </location>
</feature>
<dbReference type="EMBL" id="JH687862">
    <property type="protein sequence ID" value="EJD36415.1"/>
    <property type="molecule type" value="Genomic_DNA"/>
</dbReference>
<evidence type="ECO:0000256" key="1">
    <source>
        <dbReference type="SAM" id="MobiDB-lite"/>
    </source>
</evidence>
<accession>J0LG31</accession>
<proteinExistence type="predicted"/>
<feature type="region of interest" description="Disordered" evidence="1">
    <location>
        <begin position="198"/>
        <end position="229"/>
    </location>
</feature>
<protein>
    <submittedName>
        <fullName evidence="2">Uncharacterized protein</fullName>
    </submittedName>
</protein>
<dbReference type="KEGG" id="adl:AURDEDRAFT_174538"/>